<dbReference type="Pfam" id="PF01546">
    <property type="entry name" value="Peptidase_M20"/>
    <property type="match status" value="1"/>
</dbReference>
<proteinExistence type="inferred from homology"/>
<dbReference type="PANTHER" id="PTHR30575">
    <property type="entry name" value="PEPTIDASE M20"/>
    <property type="match status" value="1"/>
</dbReference>
<dbReference type="InterPro" id="IPR036264">
    <property type="entry name" value="Bact_exopeptidase_dim_dom"/>
</dbReference>
<dbReference type="PANTHER" id="PTHR30575:SF3">
    <property type="entry name" value="PEPTIDASE M20 DIMERISATION DOMAIN-CONTAINING PROTEIN"/>
    <property type="match status" value="1"/>
</dbReference>
<evidence type="ECO:0000313" key="3">
    <source>
        <dbReference type="EMBL" id="ABX40777.1"/>
    </source>
</evidence>
<dbReference type="NCBIfam" id="TIGR01891">
    <property type="entry name" value="amidohydrolases"/>
    <property type="match status" value="1"/>
</dbReference>
<organism evidence="3 4">
    <name type="scientific">Lachnoclostridium phytofermentans (strain ATCC 700394 / DSM 18823 / ISDg)</name>
    <name type="common">Clostridium phytofermentans</name>
    <dbReference type="NCBI Taxonomy" id="357809"/>
    <lineage>
        <taxon>Bacteria</taxon>
        <taxon>Bacillati</taxon>
        <taxon>Bacillota</taxon>
        <taxon>Clostridia</taxon>
        <taxon>Lachnospirales</taxon>
        <taxon>Lachnospiraceae</taxon>
    </lineage>
</organism>
<reference evidence="4" key="1">
    <citation type="submission" date="2007-11" db="EMBL/GenBank/DDBJ databases">
        <title>Complete genome sequence of Clostridium phytofermentans ISDg.</title>
        <authorList>
            <person name="Leschine S.B."/>
            <person name="Warnick T.A."/>
            <person name="Blanchard J.L."/>
            <person name="Schnell D.J."/>
            <person name="Petit E.L."/>
            <person name="LaTouf W.G."/>
            <person name="Copeland A."/>
            <person name="Lucas S."/>
            <person name="Lapidus A."/>
            <person name="Barry K."/>
            <person name="Glavina del Rio T."/>
            <person name="Dalin E."/>
            <person name="Tice H."/>
            <person name="Pitluck S."/>
            <person name="Kiss H."/>
            <person name="Brettin T."/>
            <person name="Bruce D."/>
            <person name="Detter J.C."/>
            <person name="Han C."/>
            <person name="Kuske C."/>
            <person name="Schmutz J."/>
            <person name="Larimer F."/>
            <person name="Land M."/>
            <person name="Hauser L."/>
            <person name="Kyrpides N."/>
            <person name="Kim E.A."/>
            <person name="Richardson P."/>
        </authorList>
    </citation>
    <scope>NUCLEOTIDE SEQUENCE [LARGE SCALE GENOMIC DNA]</scope>
    <source>
        <strain evidence="4">ATCC 700394 / DSM 18823 / ISDg</strain>
    </source>
</reference>
<dbReference type="Gene3D" id="3.30.70.360">
    <property type="match status" value="1"/>
</dbReference>
<dbReference type="SUPFAM" id="SSF55031">
    <property type="entry name" value="Bacterial exopeptidase dimerisation domain"/>
    <property type="match status" value="1"/>
</dbReference>
<dbReference type="InterPro" id="IPR017439">
    <property type="entry name" value="Amidohydrolase"/>
</dbReference>
<evidence type="ECO:0000313" key="4">
    <source>
        <dbReference type="Proteomes" id="UP000000370"/>
    </source>
</evidence>
<name>A9KHB0_LACP7</name>
<dbReference type="InterPro" id="IPR017144">
    <property type="entry name" value="Xaa-Arg_dipeptidase"/>
</dbReference>
<dbReference type="AlphaFoldDB" id="A9KHB0"/>
<keyword evidence="3" id="KW-0378">Hydrolase</keyword>
<dbReference type="GO" id="GO:0071713">
    <property type="term" value="F:para-aminobenzoyl-glutamate hydrolase activity"/>
    <property type="evidence" value="ECO:0007669"/>
    <property type="project" value="TreeGrafter"/>
</dbReference>
<dbReference type="Proteomes" id="UP000000370">
    <property type="component" value="Chromosome"/>
</dbReference>
<accession>A9KHB0</accession>
<dbReference type="KEGG" id="cpy:Cphy_0390"/>
<evidence type="ECO:0000256" key="1">
    <source>
        <dbReference type="PIRNR" id="PIRNR037226"/>
    </source>
</evidence>
<dbReference type="STRING" id="357809.Cphy_0390"/>
<dbReference type="SUPFAM" id="SSF53187">
    <property type="entry name" value="Zn-dependent exopeptidases"/>
    <property type="match status" value="1"/>
</dbReference>
<dbReference type="InterPro" id="IPR052030">
    <property type="entry name" value="Peptidase_M20/M20A_hydrolases"/>
</dbReference>
<dbReference type="Gene3D" id="3.40.630.10">
    <property type="entry name" value="Zn peptidases"/>
    <property type="match status" value="1"/>
</dbReference>
<keyword evidence="4" id="KW-1185">Reference proteome</keyword>
<feature type="domain" description="Peptidase M20 dimerisation" evidence="2">
    <location>
        <begin position="201"/>
        <end position="296"/>
    </location>
</feature>
<evidence type="ECO:0000259" key="2">
    <source>
        <dbReference type="Pfam" id="PF07687"/>
    </source>
</evidence>
<dbReference type="HOGENOM" id="CLU_031812_2_1_9"/>
<protein>
    <recommendedName>
        <fullName evidence="1">Peptidase M20 domain-containing protein 2</fullName>
    </recommendedName>
</protein>
<sequence length="439" mass="47708">MNLIKIKALDAITKHSNKIISIGEEIFRNPELGYKEHNTSNLVKQIWEELGLEDITNVGLTGWRGYLKEKNYTATPITIAVMGELDAVISPKHPFADKQTGAAHACGHHAQIAAMIGCAIGLSAVKDALDGNVCFLATPAEEYIELGYRSQLKQDGLISYFGGKQQMIAEGVFDDVDMALMVHSETNQSKPHISINSHSTGFIGKNIRFLGKEAHAGGAPWDGVNALNAATLAISAIHAQRETFRDCDSVRVHPIITKGGDLVNTVPSEVTMESYVRAASIEAIKAANTKVNRAIKGASYAIGTDVDITDSAGYLPLMQNTRLSSIFSKNATQLLPNVTVEENLPFCGSTDAGDLSYLLPVIQPTISGFSGDLHSCDFHVEDVELAYLVPAKLMAMTVIDLLIKEASIAKEIKSASPRKKKEDYILLWNTLLKEKEEEI</sequence>
<dbReference type="GO" id="GO:0005737">
    <property type="term" value="C:cytoplasm"/>
    <property type="evidence" value="ECO:0007669"/>
    <property type="project" value="TreeGrafter"/>
</dbReference>
<dbReference type="RefSeq" id="WP_012198420.1">
    <property type="nucleotide sequence ID" value="NC_010001.1"/>
</dbReference>
<dbReference type="OrthoDB" id="9781032at2"/>
<dbReference type="InterPro" id="IPR002933">
    <property type="entry name" value="Peptidase_M20"/>
</dbReference>
<dbReference type="eggNOG" id="COG1473">
    <property type="taxonomic scope" value="Bacteria"/>
</dbReference>
<dbReference type="EMBL" id="CP000885">
    <property type="protein sequence ID" value="ABX40777.1"/>
    <property type="molecule type" value="Genomic_DNA"/>
</dbReference>
<dbReference type="InterPro" id="IPR011650">
    <property type="entry name" value="Peptidase_M20_dimer"/>
</dbReference>
<dbReference type="Pfam" id="PF07687">
    <property type="entry name" value="M20_dimer"/>
    <property type="match status" value="1"/>
</dbReference>
<gene>
    <name evidence="3" type="ordered locus">Cphy_0390</name>
</gene>
<dbReference type="GO" id="GO:0016805">
    <property type="term" value="F:dipeptidase activity"/>
    <property type="evidence" value="ECO:0007669"/>
    <property type="project" value="InterPro"/>
</dbReference>
<dbReference type="GO" id="GO:0046657">
    <property type="term" value="P:folic acid catabolic process"/>
    <property type="evidence" value="ECO:0007669"/>
    <property type="project" value="TreeGrafter"/>
</dbReference>
<comment type="similarity">
    <text evidence="1">Belongs to the peptidase M20A family.</text>
</comment>
<dbReference type="PIRSF" id="PIRSF037226">
    <property type="entry name" value="Amidohydrolase_ACY1L2_prd"/>
    <property type="match status" value="1"/>
</dbReference>